<comment type="caution">
    <text evidence="6">The sequence shown here is derived from an EMBL/GenBank/DDBJ whole genome shotgun (WGS) entry which is preliminary data.</text>
</comment>
<protein>
    <recommendedName>
        <fullName evidence="4">Pseudouridine synthase</fullName>
        <ecNumber evidence="4">5.4.99.-</ecNumber>
    </recommendedName>
</protein>
<dbReference type="SUPFAM" id="SSF55120">
    <property type="entry name" value="Pseudouridine synthase"/>
    <property type="match status" value="1"/>
</dbReference>
<accession>A0A7X2T9Q1</accession>
<evidence type="ECO:0000256" key="1">
    <source>
        <dbReference type="ARBA" id="ARBA00008348"/>
    </source>
</evidence>
<dbReference type="Proteomes" id="UP000461754">
    <property type="component" value="Unassembled WGS sequence"/>
</dbReference>
<dbReference type="GO" id="GO:0120159">
    <property type="term" value="F:rRNA pseudouridine synthase activity"/>
    <property type="evidence" value="ECO:0007669"/>
    <property type="project" value="UniProtKB-ARBA"/>
</dbReference>
<dbReference type="PANTHER" id="PTHR47683">
    <property type="entry name" value="PSEUDOURIDINE SYNTHASE FAMILY PROTEIN-RELATED"/>
    <property type="match status" value="1"/>
</dbReference>
<evidence type="ECO:0000256" key="2">
    <source>
        <dbReference type="ARBA" id="ARBA00023235"/>
    </source>
</evidence>
<dbReference type="RefSeq" id="WP_154575441.1">
    <property type="nucleotide sequence ID" value="NZ_VUMO01000001.1"/>
</dbReference>
<dbReference type="SMART" id="SM00363">
    <property type="entry name" value="S4"/>
    <property type="match status" value="1"/>
</dbReference>
<dbReference type="InterPro" id="IPR006145">
    <property type="entry name" value="PsdUridine_synth_RsuA/RluA"/>
</dbReference>
<dbReference type="FunFam" id="3.10.290.10:FF:000003">
    <property type="entry name" value="Pseudouridine synthase"/>
    <property type="match status" value="1"/>
</dbReference>
<evidence type="ECO:0000259" key="5">
    <source>
        <dbReference type="SMART" id="SM00363"/>
    </source>
</evidence>
<comment type="similarity">
    <text evidence="1 4">Belongs to the pseudouridine synthase RsuA family.</text>
</comment>
<dbReference type="InterPro" id="IPR002942">
    <property type="entry name" value="S4_RNA-bd"/>
</dbReference>
<dbReference type="CDD" id="cd02870">
    <property type="entry name" value="PseudoU_synth_RsuA_like"/>
    <property type="match status" value="1"/>
</dbReference>
<sequence length="238" mass="26541">MRLQKYMAHCGVASRRKAEQMIAEGRVQINGEVVTFPGTQVREIDEVLVDGKRIAPEQHVYILLNKPKGVVSTSSDRHADQTLLDLIHSHARLYSVGRLDKETSGLLILTNDGDLTFKLTHPSKHVTKTYRSTVRGKVEASALKCLRNGVSIPMDDGSRYQTQSAEVEVAKENRGSTVLIIRISEGKKRQVRKMCAAVGHPVIHLERTAIGSLTDPSLKPGQWRYLTSDEIEQLKAEH</sequence>
<gene>
    <name evidence="6" type="ORF">FYJ52_01250</name>
</gene>
<dbReference type="GO" id="GO:0003723">
    <property type="term" value="F:RNA binding"/>
    <property type="evidence" value="ECO:0007669"/>
    <property type="project" value="UniProtKB-KW"/>
</dbReference>
<dbReference type="EC" id="5.4.99.-" evidence="4"/>
<dbReference type="NCBIfam" id="TIGR00093">
    <property type="entry name" value="pseudouridine synthase"/>
    <property type="match status" value="1"/>
</dbReference>
<dbReference type="EMBL" id="VUMO01000001">
    <property type="protein sequence ID" value="MSS19043.1"/>
    <property type="molecule type" value="Genomic_DNA"/>
</dbReference>
<keyword evidence="7" id="KW-1185">Reference proteome</keyword>
<dbReference type="InterPro" id="IPR050343">
    <property type="entry name" value="RsuA_PseudoU_synthase"/>
</dbReference>
<dbReference type="Gene3D" id="3.10.290.10">
    <property type="entry name" value="RNA-binding S4 domain"/>
    <property type="match status" value="1"/>
</dbReference>
<dbReference type="Gene3D" id="3.30.70.580">
    <property type="entry name" value="Pseudouridine synthase I, catalytic domain, N-terminal subdomain"/>
    <property type="match status" value="1"/>
</dbReference>
<dbReference type="InterPro" id="IPR020094">
    <property type="entry name" value="TruA/RsuA/RluB/E/F_N"/>
</dbReference>
<dbReference type="InterPro" id="IPR042092">
    <property type="entry name" value="PsdUridine_s_RsuA/RluB/E/F_cat"/>
</dbReference>
<feature type="domain" description="RNA-binding S4" evidence="5">
    <location>
        <begin position="1"/>
        <end position="59"/>
    </location>
</feature>
<proteinExistence type="inferred from homology"/>
<evidence type="ECO:0000256" key="4">
    <source>
        <dbReference type="RuleBase" id="RU003887"/>
    </source>
</evidence>
<evidence type="ECO:0000313" key="7">
    <source>
        <dbReference type="Proteomes" id="UP000461754"/>
    </source>
</evidence>
<evidence type="ECO:0000313" key="6">
    <source>
        <dbReference type="EMBL" id="MSS19043.1"/>
    </source>
</evidence>
<dbReference type="CDD" id="cd00165">
    <property type="entry name" value="S4"/>
    <property type="match status" value="1"/>
</dbReference>
<dbReference type="SUPFAM" id="SSF55174">
    <property type="entry name" value="Alpha-L RNA-binding motif"/>
    <property type="match status" value="1"/>
</dbReference>
<dbReference type="Pfam" id="PF00849">
    <property type="entry name" value="PseudoU_synth_2"/>
    <property type="match status" value="1"/>
</dbReference>
<evidence type="ECO:0000256" key="3">
    <source>
        <dbReference type="PROSITE-ProRule" id="PRU00182"/>
    </source>
</evidence>
<keyword evidence="2 4" id="KW-0413">Isomerase</keyword>
<dbReference type="InterPro" id="IPR020103">
    <property type="entry name" value="PsdUridine_synth_cat_dom_sf"/>
</dbReference>
<dbReference type="GO" id="GO:0000455">
    <property type="term" value="P:enzyme-directed rRNA pseudouridine synthesis"/>
    <property type="evidence" value="ECO:0007669"/>
    <property type="project" value="UniProtKB-ARBA"/>
</dbReference>
<dbReference type="PANTHER" id="PTHR47683:SF2">
    <property type="entry name" value="RNA-BINDING S4 DOMAIN-CONTAINING PROTEIN"/>
    <property type="match status" value="1"/>
</dbReference>
<dbReference type="Gene3D" id="3.30.70.1560">
    <property type="entry name" value="Alpha-L RNA-binding motif"/>
    <property type="match status" value="1"/>
</dbReference>
<dbReference type="AlphaFoldDB" id="A0A7X2T9Q1"/>
<dbReference type="PROSITE" id="PS50889">
    <property type="entry name" value="S4"/>
    <property type="match status" value="1"/>
</dbReference>
<dbReference type="Pfam" id="PF01479">
    <property type="entry name" value="S4"/>
    <property type="match status" value="1"/>
</dbReference>
<reference evidence="6 7" key="1">
    <citation type="submission" date="2019-08" db="EMBL/GenBank/DDBJ databases">
        <title>In-depth cultivation of the pig gut microbiome towards novel bacterial diversity and tailored functional studies.</title>
        <authorList>
            <person name="Wylensek D."/>
            <person name="Hitch T.C.A."/>
            <person name="Clavel T."/>
        </authorList>
    </citation>
    <scope>NUCLEOTIDE SEQUENCE [LARGE SCALE GENOMIC DNA]</scope>
    <source>
        <strain evidence="6 7">RF-744-FAT-4</strain>
    </source>
</reference>
<dbReference type="InterPro" id="IPR000748">
    <property type="entry name" value="PsdUridine_synth_RsuA/RluB/E/F"/>
</dbReference>
<name>A0A7X2T9Q1_9FIRM</name>
<dbReference type="InterPro" id="IPR036986">
    <property type="entry name" value="S4_RNA-bd_sf"/>
</dbReference>
<organism evidence="6 7">
    <name type="scientific">Pseudoramibacter porci</name>
    <dbReference type="NCBI Taxonomy" id="2606631"/>
    <lineage>
        <taxon>Bacteria</taxon>
        <taxon>Bacillati</taxon>
        <taxon>Bacillota</taxon>
        <taxon>Clostridia</taxon>
        <taxon>Eubacteriales</taxon>
        <taxon>Eubacteriaceae</taxon>
        <taxon>Pseudoramibacter</taxon>
    </lineage>
</organism>
<dbReference type="PROSITE" id="PS01149">
    <property type="entry name" value="PSI_RSU"/>
    <property type="match status" value="1"/>
</dbReference>
<keyword evidence="3" id="KW-0694">RNA-binding</keyword>
<dbReference type="InterPro" id="IPR018496">
    <property type="entry name" value="PsdUridine_synth_RsuA/RluB_CS"/>
</dbReference>